<gene>
    <name evidence="2" type="ORF">I5677_16445</name>
</gene>
<dbReference type="InterPro" id="IPR039143">
    <property type="entry name" value="GNPNAT1-like"/>
</dbReference>
<reference evidence="2" key="1">
    <citation type="submission" date="2020-12" db="EMBL/GenBank/DDBJ databases">
        <title>M. sibirica DSM 26468T genome.</title>
        <authorList>
            <person name="Thieme N."/>
            <person name="Rettenmaier R."/>
            <person name="Zverlov V."/>
            <person name="Liebl W."/>
        </authorList>
    </citation>
    <scope>NUCLEOTIDE SEQUENCE</scope>
    <source>
        <strain evidence="2">DSM 26468</strain>
    </source>
</reference>
<evidence type="ECO:0000313" key="3">
    <source>
        <dbReference type="Proteomes" id="UP000623269"/>
    </source>
</evidence>
<dbReference type="GO" id="GO:0008080">
    <property type="term" value="F:N-acetyltransferase activity"/>
    <property type="evidence" value="ECO:0007669"/>
    <property type="project" value="TreeGrafter"/>
</dbReference>
<dbReference type="Proteomes" id="UP000623269">
    <property type="component" value="Unassembled WGS sequence"/>
</dbReference>
<dbReference type="EMBL" id="JAEAGR010000024">
    <property type="protein sequence ID" value="MBH1942493.1"/>
    <property type="molecule type" value="Genomic_DNA"/>
</dbReference>
<accession>A0A8J7H4N6</accession>
<feature type="domain" description="N-acetyltransferase" evidence="1">
    <location>
        <begin position="4"/>
        <end position="145"/>
    </location>
</feature>
<dbReference type="PANTHER" id="PTHR13355">
    <property type="entry name" value="GLUCOSAMINE 6-PHOSPHATE N-ACETYLTRANSFERASE"/>
    <property type="match status" value="1"/>
</dbReference>
<dbReference type="CDD" id="cd04301">
    <property type="entry name" value="NAT_SF"/>
    <property type="match status" value="1"/>
</dbReference>
<evidence type="ECO:0000259" key="1">
    <source>
        <dbReference type="PROSITE" id="PS51186"/>
    </source>
</evidence>
<dbReference type="SUPFAM" id="SSF55729">
    <property type="entry name" value="Acyl-CoA N-acyltransferases (Nat)"/>
    <property type="match status" value="1"/>
</dbReference>
<proteinExistence type="predicted"/>
<comment type="caution">
    <text evidence="2">The sequence shown here is derived from an EMBL/GenBank/DDBJ whole genome shotgun (WGS) entry which is preliminary data.</text>
</comment>
<name>A0A8J7H4N6_9FIRM</name>
<evidence type="ECO:0000313" key="2">
    <source>
        <dbReference type="EMBL" id="MBH1942493.1"/>
    </source>
</evidence>
<dbReference type="InterPro" id="IPR000182">
    <property type="entry name" value="GNAT_dom"/>
</dbReference>
<dbReference type="InterPro" id="IPR016181">
    <property type="entry name" value="Acyl_CoA_acyltransferase"/>
</dbReference>
<dbReference type="Pfam" id="PF13673">
    <property type="entry name" value="Acetyltransf_10"/>
    <property type="match status" value="1"/>
</dbReference>
<sequence length="158" mass="18490">MVYGKFINYENEFEDVYVIRKRVFHEEQGIPMDIIFDEDDKKAIHVVVYEDIDHKVAVGVGRIVNHGHEYKIGRVAVLKEHRGKKYGDFAVRMLINKAFMQGADSIYLNAQTESKEFYEKIGFRTVGNEFYEAGILHVRMEIIREDEVVHCCKNSKNK</sequence>
<dbReference type="Gene3D" id="3.40.630.30">
    <property type="match status" value="1"/>
</dbReference>
<dbReference type="PROSITE" id="PS51186">
    <property type="entry name" value="GNAT"/>
    <property type="match status" value="1"/>
</dbReference>
<dbReference type="AlphaFoldDB" id="A0A8J7H4N6"/>
<keyword evidence="3" id="KW-1185">Reference proteome</keyword>
<dbReference type="RefSeq" id="WP_197662747.1">
    <property type="nucleotide sequence ID" value="NZ_JAEAGR010000024.1"/>
</dbReference>
<organism evidence="2 3">
    <name type="scientific">Mobilitalea sibirica</name>
    <dbReference type="NCBI Taxonomy" id="1462919"/>
    <lineage>
        <taxon>Bacteria</taxon>
        <taxon>Bacillati</taxon>
        <taxon>Bacillota</taxon>
        <taxon>Clostridia</taxon>
        <taxon>Lachnospirales</taxon>
        <taxon>Lachnospiraceae</taxon>
        <taxon>Mobilitalea</taxon>
    </lineage>
</organism>
<protein>
    <submittedName>
        <fullName evidence="2">GNAT family N-acetyltransferase</fullName>
    </submittedName>
</protein>